<keyword evidence="2" id="KW-1185">Reference proteome</keyword>
<dbReference type="RefSeq" id="WP_078778782.1">
    <property type="nucleotide sequence ID" value="NZ_MBDS01000015.1"/>
</dbReference>
<organism evidence="1 2">
    <name type="scientific">Elizabethkingia ursingii</name>
    <dbReference type="NCBI Taxonomy" id="1756150"/>
    <lineage>
        <taxon>Bacteria</taxon>
        <taxon>Pseudomonadati</taxon>
        <taxon>Bacteroidota</taxon>
        <taxon>Flavobacteriia</taxon>
        <taxon>Flavobacteriales</taxon>
        <taxon>Weeksellaceae</taxon>
        <taxon>Elizabethkingia</taxon>
    </lineage>
</organism>
<evidence type="ECO:0000313" key="1">
    <source>
        <dbReference type="EMBL" id="OPB88510.1"/>
    </source>
</evidence>
<dbReference type="EMBL" id="MBDS01000015">
    <property type="protein sequence ID" value="OPB88510.1"/>
    <property type="molecule type" value="Genomic_DNA"/>
</dbReference>
<reference evidence="1 2" key="1">
    <citation type="submission" date="2016-07" db="EMBL/GenBank/DDBJ databases">
        <title>Revisiting the Taxonomy of the Elizabethkingia Genus based on Whole-Genome Sequencing, Optical Mapping, and MALDI-TOF.</title>
        <authorList>
            <person name="Nicholson A.C."/>
        </authorList>
    </citation>
    <scope>NUCLEOTIDE SEQUENCE [LARGE SCALE GENOMIC DNA]</scope>
    <source>
        <strain evidence="1 2">C1558</strain>
    </source>
</reference>
<evidence type="ECO:0008006" key="3">
    <source>
        <dbReference type="Google" id="ProtNLM"/>
    </source>
</evidence>
<proteinExistence type="predicted"/>
<dbReference type="PROSITE" id="PS51257">
    <property type="entry name" value="PROKAR_LIPOPROTEIN"/>
    <property type="match status" value="1"/>
</dbReference>
<comment type="caution">
    <text evidence="1">The sequence shown here is derived from an EMBL/GenBank/DDBJ whole genome shotgun (WGS) entry which is preliminary data.</text>
</comment>
<sequence length="162" mass="17336">MINQAKSIKMMIYKSTDIVKIIKALLFINLVISCSSREERINDNITNTTSEGTILIVNVDGIAAKGGITTLASAFSDTKGINSPSSMIILAKEKVVSAGDFDALICAEGQVDTGNRIASTASLSYEGSITDVSKVTVTTGVKYRILIYDETKNPAKKYFKAG</sequence>
<gene>
    <name evidence="1" type="ORF">BB021_08145</name>
</gene>
<evidence type="ECO:0000313" key="2">
    <source>
        <dbReference type="Proteomes" id="UP000190016"/>
    </source>
</evidence>
<accession>A0ABX3NC47</accession>
<dbReference type="Proteomes" id="UP000190016">
    <property type="component" value="Unassembled WGS sequence"/>
</dbReference>
<protein>
    <recommendedName>
        <fullName evidence="3">PLAT domain-containing protein</fullName>
    </recommendedName>
</protein>
<name>A0ABX3NC47_9FLAO</name>